<keyword evidence="4" id="KW-0808">Transferase</keyword>
<dbReference type="Proteomes" id="UP001172109">
    <property type="component" value="Unassembled WGS sequence"/>
</dbReference>
<feature type="domain" description="EAL" evidence="2">
    <location>
        <begin position="413"/>
        <end position="663"/>
    </location>
</feature>
<comment type="caution">
    <text evidence="4">The sequence shown here is derived from an EMBL/GenBank/DDBJ whole genome shotgun (WGS) entry which is preliminary data.</text>
</comment>
<dbReference type="SUPFAM" id="SSF141868">
    <property type="entry name" value="EAL domain-like"/>
    <property type="match status" value="1"/>
</dbReference>
<dbReference type="InterPro" id="IPR000160">
    <property type="entry name" value="GGDEF_dom"/>
</dbReference>
<feature type="domain" description="GGDEF" evidence="3">
    <location>
        <begin position="267"/>
        <end position="402"/>
    </location>
</feature>
<dbReference type="NCBIfam" id="TIGR00254">
    <property type="entry name" value="GGDEF"/>
    <property type="match status" value="1"/>
</dbReference>
<dbReference type="AlphaFoldDB" id="A0AAP4VJX8"/>
<dbReference type="SUPFAM" id="SSF55785">
    <property type="entry name" value="PYP-like sensor domain (PAS domain)"/>
    <property type="match status" value="1"/>
</dbReference>
<evidence type="ECO:0000259" key="2">
    <source>
        <dbReference type="PROSITE" id="PS50883"/>
    </source>
</evidence>
<evidence type="ECO:0000313" key="4">
    <source>
        <dbReference type="EMBL" id="MDN7570253.1"/>
    </source>
</evidence>
<reference evidence="4" key="1">
    <citation type="submission" date="2023-07" db="EMBL/GenBank/DDBJ databases">
        <title>A collection of bacterial strains from the Burkholderia cepacia Research Laboratory and Repository.</title>
        <authorList>
            <person name="Lipuma J."/>
            <person name="Spilker T."/>
            <person name="Caverly L."/>
        </authorList>
    </citation>
    <scope>NUCLEOTIDE SEQUENCE</scope>
    <source>
        <strain evidence="4">AU44979</strain>
    </source>
</reference>
<dbReference type="InterPro" id="IPR052155">
    <property type="entry name" value="Biofilm_reg_signaling"/>
</dbReference>
<dbReference type="Pfam" id="PF00563">
    <property type="entry name" value="EAL"/>
    <property type="match status" value="1"/>
</dbReference>
<dbReference type="InterPro" id="IPR035919">
    <property type="entry name" value="EAL_sf"/>
</dbReference>
<name>A0AAP4VJX8_9BURK</name>
<dbReference type="InterPro" id="IPR043128">
    <property type="entry name" value="Rev_trsase/Diguanyl_cyclase"/>
</dbReference>
<dbReference type="SUPFAM" id="SSF55073">
    <property type="entry name" value="Nucleotide cyclase"/>
    <property type="match status" value="1"/>
</dbReference>
<dbReference type="PROSITE" id="PS50883">
    <property type="entry name" value="EAL"/>
    <property type="match status" value="1"/>
</dbReference>
<dbReference type="NCBIfam" id="TIGR00229">
    <property type="entry name" value="sensory_box"/>
    <property type="match status" value="1"/>
</dbReference>
<dbReference type="SMART" id="SM00091">
    <property type="entry name" value="PAS"/>
    <property type="match status" value="1"/>
</dbReference>
<dbReference type="InterPro" id="IPR000014">
    <property type="entry name" value="PAS"/>
</dbReference>
<sequence>MTCETDHSVLNTRFGTSTPIWSFSLENNLLLLSSSAESSVTEFKFEVGDETASQIRAITGVTSALCVETVVFGSRTTLHLVGKRVSETSWAGTAAELADSAAVARNLSGALAFAEQVVSEANTLLVILNQDGRIQRFNRHAEEAVGMKEEDLIGRNAWDLFMVGAEKEASQNNIKAFFQTGTSFEVERVVSTLKGPRLFLFRNKFALSVGWTEERYLICSGIDITEQRRAQERLSVIANTDSLTGLPNRFFMTEVLKREFFNTEHRHRFAILYIDLNNFKDINDSIGHKGGDQLIRKVANRIRGLLADGDEVMRIGGDEFVITIRHESPESWAHALAARLMKEFEVVFVLSGVSYLVNMSIGIALFCDDDATELDIMTRADQAMYAAKSVARARQTSHACSHTPELAGQADRDLQLYQTLQIALVKKEFDVFYTPIFDATSRQQTGFRARFSWQDDAGEPVPAEKTMEQADSAGLGVQVSEHLVTAVCQRLHDLTENHSSVTIDVTAHQLLRGDIGGCIGQWRDTYAFDASRIRVAVCGNLIASMTPEVETKLRSIRDAGAKVLVVLGATAPFPNFAALTVDGVIVARCLFSRVFESSAAEASVRGMLRTCEELGLTTLVCGIETSGHAGWISQFPQLEFEGINGDEFSPYRSIGSIAQRTET</sequence>
<evidence type="ECO:0000259" key="3">
    <source>
        <dbReference type="PROSITE" id="PS50887"/>
    </source>
</evidence>
<dbReference type="EC" id="2.7.7.65" evidence="4"/>
<feature type="domain" description="PAS" evidence="1">
    <location>
        <begin position="110"/>
        <end position="156"/>
    </location>
</feature>
<dbReference type="Gene3D" id="3.30.450.20">
    <property type="entry name" value="PAS domain"/>
    <property type="match status" value="1"/>
</dbReference>
<keyword evidence="4" id="KW-0548">Nucleotidyltransferase</keyword>
<accession>A0AAP4VJX8</accession>
<proteinExistence type="predicted"/>
<dbReference type="InterPro" id="IPR001633">
    <property type="entry name" value="EAL_dom"/>
</dbReference>
<dbReference type="PANTHER" id="PTHR44757:SF2">
    <property type="entry name" value="BIOFILM ARCHITECTURE MAINTENANCE PROTEIN MBAA"/>
    <property type="match status" value="1"/>
</dbReference>
<evidence type="ECO:0000259" key="1">
    <source>
        <dbReference type="PROSITE" id="PS50112"/>
    </source>
</evidence>
<dbReference type="PANTHER" id="PTHR44757">
    <property type="entry name" value="DIGUANYLATE CYCLASE DGCP"/>
    <property type="match status" value="1"/>
</dbReference>
<dbReference type="EMBL" id="JAUJQS010000048">
    <property type="protein sequence ID" value="MDN7570253.1"/>
    <property type="molecule type" value="Genomic_DNA"/>
</dbReference>
<evidence type="ECO:0000313" key="5">
    <source>
        <dbReference type="Proteomes" id="UP001172109"/>
    </source>
</evidence>
<dbReference type="Gene3D" id="3.30.70.270">
    <property type="match status" value="1"/>
</dbReference>
<dbReference type="RefSeq" id="WP_137962488.1">
    <property type="nucleotide sequence ID" value="NZ_JAUJQS010000048.1"/>
</dbReference>
<protein>
    <submittedName>
        <fullName evidence="4">Diguanylate cyclase</fullName>
        <ecNumber evidence="4">2.7.7.65</ecNumber>
    </submittedName>
</protein>
<dbReference type="PROSITE" id="PS50112">
    <property type="entry name" value="PAS"/>
    <property type="match status" value="1"/>
</dbReference>
<gene>
    <name evidence="4" type="ORF">QZM56_37845</name>
</gene>
<dbReference type="CDD" id="cd00130">
    <property type="entry name" value="PAS"/>
    <property type="match status" value="1"/>
</dbReference>
<organism evidence="4 5">
    <name type="scientific">Burkholderia contaminans</name>
    <dbReference type="NCBI Taxonomy" id="488447"/>
    <lineage>
        <taxon>Bacteria</taxon>
        <taxon>Pseudomonadati</taxon>
        <taxon>Pseudomonadota</taxon>
        <taxon>Betaproteobacteria</taxon>
        <taxon>Burkholderiales</taxon>
        <taxon>Burkholderiaceae</taxon>
        <taxon>Burkholderia</taxon>
        <taxon>Burkholderia cepacia complex</taxon>
    </lineage>
</organism>
<dbReference type="GO" id="GO:0052621">
    <property type="term" value="F:diguanylate cyclase activity"/>
    <property type="evidence" value="ECO:0007669"/>
    <property type="project" value="UniProtKB-EC"/>
</dbReference>
<dbReference type="Gene3D" id="3.20.20.450">
    <property type="entry name" value="EAL domain"/>
    <property type="match status" value="1"/>
</dbReference>
<dbReference type="SMART" id="SM00052">
    <property type="entry name" value="EAL"/>
    <property type="match status" value="1"/>
</dbReference>
<dbReference type="InterPro" id="IPR035965">
    <property type="entry name" value="PAS-like_dom_sf"/>
</dbReference>
<dbReference type="CDD" id="cd01949">
    <property type="entry name" value="GGDEF"/>
    <property type="match status" value="1"/>
</dbReference>
<dbReference type="Pfam" id="PF00990">
    <property type="entry name" value="GGDEF"/>
    <property type="match status" value="1"/>
</dbReference>
<dbReference type="SMART" id="SM00267">
    <property type="entry name" value="GGDEF"/>
    <property type="match status" value="1"/>
</dbReference>
<dbReference type="PROSITE" id="PS50887">
    <property type="entry name" value="GGDEF"/>
    <property type="match status" value="1"/>
</dbReference>
<dbReference type="Pfam" id="PF13426">
    <property type="entry name" value="PAS_9"/>
    <property type="match status" value="1"/>
</dbReference>
<dbReference type="InterPro" id="IPR029787">
    <property type="entry name" value="Nucleotide_cyclase"/>
</dbReference>